<sequence length="361" mass="39311">MRSSTILLLTLRALSQETIKNLVLAGVGRLIVMDDQHVSEQDLGAGLLFREEDGDVGKKRVTAALPQIKSLNPLVKITPLPTLAPFITSATSSDLSTEQPAEKETMEEFLKREKVDLVCATDLTMQEMGRINTACRATNTLFYGAGSYGYLGWIFNDLGEKYEWVTTSQTTSSAAAAQSKTLKKQVSYTPFSEAFSSGSNPFEGMKRNETREKLPALVLGVLSIWEYQSAHAGKLPNSSAAEPELMQLAEKKRLEFGVNEKAMKSMPEDLITYAFPSSALSLPLPPLTAGQLITRPSLSHLAITAPYEFAPTAAILGGLLAQDILRALSRREKPVMNFLCVDTMAGNGAVTKWGVKEESDV</sequence>
<keyword evidence="2" id="KW-1185">Reference proteome</keyword>
<gene>
    <name evidence="1" type="ORF">QFC22_006224</name>
</gene>
<accession>A0ACC2WNT8</accession>
<evidence type="ECO:0000313" key="2">
    <source>
        <dbReference type="Proteomes" id="UP001243375"/>
    </source>
</evidence>
<proteinExistence type="predicted"/>
<reference evidence="1" key="1">
    <citation type="submission" date="2023-04" db="EMBL/GenBank/DDBJ databases">
        <title>Draft Genome sequencing of Naganishia species isolated from polar environments using Oxford Nanopore Technology.</title>
        <authorList>
            <person name="Leo P."/>
            <person name="Venkateswaran K."/>
        </authorList>
    </citation>
    <scope>NUCLEOTIDE SEQUENCE</scope>
    <source>
        <strain evidence="1">MNA-CCFEE 5425</strain>
    </source>
</reference>
<comment type="caution">
    <text evidence="1">The sequence shown here is derived from an EMBL/GenBank/DDBJ whole genome shotgun (WGS) entry which is preliminary data.</text>
</comment>
<dbReference type="Proteomes" id="UP001243375">
    <property type="component" value="Unassembled WGS sequence"/>
</dbReference>
<dbReference type="EMBL" id="JASBWU010000024">
    <property type="protein sequence ID" value="KAJ9112722.1"/>
    <property type="molecule type" value="Genomic_DNA"/>
</dbReference>
<name>A0ACC2WNT8_9TREE</name>
<evidence type="ECO:0000313" key="1">
    <source>
        <dbReference type="EMBL" id="KAJ9112722.1"/>
    </source>
</evidence>
<protein>
    <submittedName>
        <fullName evidence="1">Uncharacterized protein</fullName>
    </submittedName>
</protein>
<organism evidence="1 2">
    <name type="scientific">Naganishia vaughanmartiniae</name>
    <dbReference type="NCBI Taxonomy" id="1424756"/>
    <lineage>
        <taxon>Eukaryota</taxon>
        <taxon>Fungi</taxon>
        <taxon>Dikarya</taxon>
        <taxon>Basidiomycota</taxon>
        <taxon>Agaricomycotina</taxon>
        <taxon>Tremellomycetes</taxon>
        <taxon>Filobasidiales</taxon>
        <taxon>Filobasidiaceae</taxon>
        <taxon>Naganishia</taxon>
    </lineage>
</organism>